<dbReference type="PANTHER" id="PTHR13645:SF0">
    <property type="entry name" value="DEFENSIN"/>
    <property type="match status" value="1"/>
</dbReference>
<evidence type="ECO:0000313" key="11">
    <source>
        <dbReference type="EMBL" id="EDW08478.1"/>
    </source>
</evidence>
<feature type="domain" description="Invertebrate defensins family profile" evidence="10">
    <location>
        <begin position="55"/>
        <end position="95"/>
    </location>
</feature>
<dbReference type="CDD" id="cd21806">
    <property type="entry name" value="DEFL_defensin-like"/>
    <property type="match status" value="1"/>
</dbReference>
<accession>B4KSY1</accession>
<keyword evidence="2" id="KW-0964">Secreted</keyword>
<evidence type="ECO:0000256" key="6">
    <source>
        <dbReference type="ARBA" id="ARBA00022940"/>
    </source>
</evidence>
<dbReference type="InParanoid" id="B4KSY1"/>
<evidence type="ECO:0000256" key="8">
    <source>
        <dbReference type="ARBA" id="ARBA00023157"/>
    </source>
</evidence>
<keyword evidence="6" id="KW-0211">Defensin</keyword>
<dbReference type="GO" id="GO:0045087">
    <property type="term" value="P:innate immune response"/>
    <property type="evidence" value="ECO:0007669"/>
    <property type="project" value="UniProtKB-KW"/>
</dbReference>
<dbReference type="PRINTS" id="PR00271">
    <property type="entry name" value="DEFENSIN"/>
</dbReference>
<dbReference type="Pfam" id="PF01097">
    <property type="entry name" value="Defensin_2"/>
    <property type="match status" value="1"/>
</dbReference>
<keyword evidence="8" id="KW-1015">Disulfide bond</keyword>
<keyword evidence="4" id="KW-0399">Innate immunity</keyword>
<dbReference type="InterPro" id="IPR017982">
    <property type="entry name" value="Defensin_insect"/>
</dbReference>
<evidence type="ECO:0000256" key="3">
    <source>
        <dbReference type="ARBA" id="ARBA00022529"/>
    </source>
</evidence>
<comment type="subcellular location">
    <subcellularLocation>
        <location evidence="1">Secreted</location>
    </subcellularLocation>
</comment>
<evidence type="ECO:0000256" key="9">
    <source>
        <dbReference type="SAM" id="SignalP"/>
    </source>
</evidence>
<evidence type="ECO:0000256" key="1">
    <source>
        <dbReference type="ARBA" id="ARBA00004613"/>
    </source>
</evidence>
<proteinExistence type="predicted"/>
<dbReference type="EMBL" id="CH933808">
    <property type="protein sequence ID" value="EDW08478.1"/>
    <property type="molecule type" value="Genomic_DNA"/>
</dbReference>
<keyword evidence="3" id="KW-0929">Antimicrobial</keyword>
<dbReference type="HOGENOM" id="CLU_174272_0_0_1"/>
<evidence type="ECO:0000259" key="10">
    <source>
        <dbReference type="PROSITE" id="PS51378"/>
    </source>
</evidence>
<reference evidence="11 12" key="1">
    <citation type="journal article" date="2007" name="Nature">
        <title>Evolution of genes and genomes on the Drosophila phylogeny.</title>
        <authorList>
            <consortium name="Drosophila 12 Genomes Consortium"/>
            <person name="Clark A.G."/>
            <person name="Eisen M.B."/>
            <person name="Smith D.R."/>
            <person name="Bergman C.M."/>
            <person name="Oliver B."/>
            <person name="Markow T.A."/>
            <person name="Kaufman T.C."/>
            <person name="Kellis M."/>
            <person name="Gelbart W."/>
            <person name="Iyer V.N."/>
            <person name="Pollard D.A."/>
            <person name="Sackton T.B."/>
            <person name="Larracuente A.M."/>
            <person name="Singh N.D."/>
            <person name="Abad J.P."/>
            <person name="Abt D.N."/>
            <person name="Adryan B."/>
            <person name="Aguade M."/>
            <person name="Akashi H."/>
            <person name="Anderson W.W."/>
            <person name="Aquadro C.F."/>
            <person name="Ardell D.H."/>
            <person name="Arguello R."/>
            <person name="Artieri C.G."/>
            <person name="Barbash D.A."/>
            <person name="Barker D."/>
            <person name="Barsanti P."/>
            <person name="Batterham P."/>
            <person name="Batzoglou S."/>
            <person name="Begun D."/>
            <person name="Bhutkar A."/>
            <person name="Blanco E."/>
            <person name="Bosak S.A."/>
            <person name="Bradley R.K."/>
            <person name="Brand A.D."/>
            <person name="Brent M.R."/>
            <person name="Brooks A.N."/>
            <person name="Brown R.H."/>
            <person name="Butlin R.K."/>
            <person name="Caggese C."/>
            <person name="Calvi B.R."/>
            <person name="Bernardo de Carvalho A."/>
            <person name="Caspi A."/>
            <person name="Castrezana S."/>
            <person name="Celniker S.E."/>
            <person name="Chang J.L."/>
            <person name="Chapple C."/>
            <person name="Chatterji S."/>
            <person name="Chinwalla A."/>
            <person name="Civetta A."/>
            <person name="Clifton S.W."/>
            <person name="Comeron J.M."/>
            <person name="Costello J.C."/>
            <person name="Coyne J.A."/>
            <person name="Daub J."/>
            <person name="David R.G."/>
            <person name="Delcher A.L."/>
            <person name="Delehaunty K."/>
            <person name="Do C.B."/>
            <person name="Ebling H."/>
            <person name="Edwards K."/>
            <person name="Eickbush T."/>
            <person name="Evans J.D."/>
            <person name="Filipski A."/>
            <person name="Findeiss S."/>
            <person name="Freyhult E."/>
            <person name="Fulton L."/>
            <person name="Fulton R."/>
            <person name="Garcia A.C."/>
            <person name="Gardiner A."/>
            <person name="Garfield D.A."/>
            <person name="Garvin B.E."/>
            <person name="Gibson G."/>
            <person name="Gilbert D."/>
            <person name="Gnerre S."/>
            <person name="Godfrey J."/>
            <person name="Good R."/>
            <person name="Gotea V."/>
            <person name="Gravely B."/>
            <person name="Greenberg A.J."/>
            <person name="Griffiths-Jones S."/>
            <person name="Gross S."/>
            <person name="Guigo R."/>
            <person name="Gustafson E.A."/>
            <person name="Haerty W."/>
            <person name="Hahn M.W."/>
            <person name="Halligan D.L."/>
            <person name="Halpern A.L."/>
            <person name="Halter G.M."/>
            <person name="Han M.V."/>
            <person name="Heger A."/>
            <person name="Hillier L."/>
            <person name="Hinrichs A.S."/>
            <person name="Holmes I."/>
            <person name="Hoskins R.A."/>
            <person name="Hubisz M.J."/>
            <person name="Hultmark D."/>
            <person name="Huntley M.A."/>
            <person name="Jaffe D.B."/>
            <person name="Jagadeeshan S."/>
            <person name="Jeck W.R."/>
            <person name="Johnson J."/>
            <person name="Jones C.D."/>
            <person name="Jordan W.C."/>
            <person name="Karpen G.H."/>
            <person name="Kataoka E."/>
            <person name="Keightley P.D."/>
            <person name="Kheradpour P."/>
            <person name="Kirkness E.F."/>
            <person name="Koerich L.B."/>
            <person name="Kristiansen K."/>
            <person name="Kudrna D."/>
            <person name="Kulathinal R.J."/>
            <person name="Kumar S."/>
            <person name="Kwok R."/>
            <person name="Lander E."/>
            <person name="Langley C.H."/>
            <person name="Lapoint R."/>
            <person name="Lazzaro B.P."/>
            <person name="Lee S.J."/>
            <person name="Levesque L."/>
            <person name="Li R."/>
            <person name="Lin C.F."/>
            <person name="Lin M.F."/>
            <person name="Lindblad-Toh K."/>
            <person name="Llopart A."/>
            <person name="Long M."/>
            <person name="Low L."/>
            <person name="Lozovsky E."/>
            <person name="Lu J."/>
            <person name="Luo M."/>
            <person name="Machado C.A."/>
            <person name="Makalowski W."/>
            <person name="Marzo M."/>
            <person name="Matsuda M."/>
            <person name="Matzkin L."/>
            <person name="McAllister B."/>
            <person name="McBride C.S."/>
            <person name="McKernan B."/>
            <person name="McKernan K."/>
            <person name="Mendez-Lago M."/>
            <person name="Minx P."/>
            <person name="Mollenhauer M.U."/>
            <person name="Montooth K."/>
            <person name="Mount S.M."/>
            <person name="Mu X."/>
            <person name="Myers E."/>
            <person name="Negre B."/>
            <person name="Newfeld S."/>
            <person name="Nielsen R."/>
            <person name="Noor M.A."/>
            <person name="O'Grady P."/>
            <person name="Pachter L."/>
            <person name="Papaceit M."/>
            <person name="Parisi M.J."/>
            <person name="Parisi M."/>
            <person name="Parts L."/>
            <person name="Pedersen J.S."/>
            <person name="Pesole G."/>
            <person name="Phillippy A.M."/>
            <person name="Ponting C.P."/>
            <person name="Pop M."/>
            <person name="Porcelli D."/>
            <person name="Powell J.R."/>
            <person name="Prohaska S."/>
            <person name="Pruitt K."/>
            <person name="Puig M."/>
            <person name="Quesneville H."/>
            <person name="Ram K.R."/>
            <person name="Rand D."/>
            <person name="Rasmussen M.D."/>
            <person name="Reed L.K."/>
            <person name="Reenan R."/>
            <person name="Reily A."/>
            <person name="Remington K.A."/>
            <person name="Rieger T.T."/>
            <person name="Ritchie M.G."/>
            <person name="Robin C."/>
            <person name="Rogers Y.H."/>
            <person name="Rohde C."/>
            <person name="Rozas J."/>
            <person name="Rubenfield M.J."/>
            <person name="Ruiz A."/>
            <person name="Russo S."/>
            <person name="Salzberg S.L."/>
            <person name="Sanchez-Gracia A."/>
            <person name="Saranga D.J."/>
            <person name="Sato H."/>
            <person name="Schaeffer S.W."/>
            <person name="Schatz M.C."/>
            <person name="Schlenke T."/>
            <person name="Schwartz R."/>
            <person name="Segarra C."/>
            <person name="Singh R.S."/>
            <person name="Sirot L."/>
            <person name="Sirota M."/>
            <person name="Sisneros N.B."/>
            <person name="Smith C.D."/>
            <person name="Smith T.F."/>
            <person name="Spieth J."/>
            <person name="Stage D.E."/>
            <person name="Stark A."/>
            <person name="Stephan W."/>
            <person name="Strausberg R.L."/>
            <person name="Strempel S."/>
            <person name="Sturgill D."/>
            <person name="Sutton G."/>
            <person name="Sutton G.G."/>
            <person name="Tao W."/>
            <person name="Teichmann S."/>
            <person name="Tobari Y.N."/>
            <person name="Tomimura Y."/>
            <person name="Tsolas J.M."/>
            <person name="Valente V.L."/>
            <person name="Venter E."/>
            <person name="Venter J.C."/>
            <person name="Vicario S."/>
            <person name="Vieira F.G."/>
            <person name="Vilella A.J."/>
            <person name="Villasante A."/>
            <person name="Walenz B."/>
            <person name="Wang J."/>
            <person name="Wasserman M."/>
            <person name="Watts T."/>
            <person name="Wilson D."/>
            <person name="Wilson R.K."/>
            <person name="Wing R.A."/>
            <person name="Wolfner M.F."/>
            <person name="Wong A."/>
            <person name="Wong G.K."/>
            <person name="Wu C.I."/>
            <person name="Wu G."/>
            <person name="Yamamoto D."/>
            <person name="Yang H.P."/>
            <person name="Yang S.P."/>
            <person name="Yorke J.A."/>
            <person name="Yoshida K."/>
            <person name="Zdobnov E."/>
            <person name="Zhang P."/>
            <person name="Zhang Y."/>
            <person name="Zimin A.V."/>
            <person name="Baldwin J."/>
            <person name="Abdouelleil A."/>
            <person name="Abdulkadir J."/>
            <person name="Abebe A."/>
            <person name="Abera B."/>
            <person name="Abreu J."/>
            <person name="Acer S.C."/>
            <person name="Aftuck L."/>
            <person name="Alexander A."/>
            <person name="An P."/>
            <person name="Anderson E."/>
            <person name="Anderson S."/>
            <person name="Arachi H."/>
            <person name="Azer M."/>
            <person name="Bachantsang P."/>
            <person name="Barry A."/>
            <person name="Bayul T."/>
            <person name="Berlin A."/>
            <person name="Bessette D."/>
            <person name="Bloom T."/>
            <person name="Blye J."/>
            <person name="Boguslavskiy L."/>
            <person name="Bonnet C."/>
            <person name="Boukhgalter B."/>
            <person name="Bourzgui I."/>
            <person name="Brown A."/>
            <person name="Cahill P."/>
            <person name="Channer S."/>
            <person name="Cheshatsang Y."/>
            <person name="Chuda L."/>
            <person name="Citroen M."/>
            <person name="Collymore A."/>
            <person name="Cooke P."/>
            <person name="Costello M."/>
            <person name="D'Aco K."/>
            <person name="Daza R."/>
            <person name="De Haan G."/>
            <person name="DeGray S."/>
            <person name="DeMaso C."/>
            <person name="Dhargay N."/>
            <person name="Dooley K."/>
            <person name="Dooley E."/>
            <person name="Doricent M."/>
            <person name="Dorje P."/>
            <person name="Dorjee K."/>
            <person name="Dupes A."/>
            <person name="Elong R."/>
            <person name="Falk J."/>
            <person name="Farina A."/>
            <person name="Faro S."/>
            <person name="Ferguson D."/>
            <person name="Fisher S."/>
            <person name="Foley C.D."/>
            <person name="Franke A."/>
            <person name="Friedrich D."/>
            <person name="Gadbois L."/>
            <person name="Gearin G."/>
            <person name="Gearin C.R."/>
            <person name="Giannoukos G."/>
            <person name="Goode T."/>
            <person name="Graham J."/>
            <person name="Grandbois E."/>
            <person name="Grewal S."/>
            <person name="Gyaltsen K."/>
            <person name="Hafez N."/>
            <person name="Hagos B."/>
            <person name="Hall J."/>
            <person name="Henson C."/>
            <person name="Hollinger A."/>
            <person name="Honan T."/>
            <person name="Huard M.D."/>
            <person name="Hughes L."/>
            <person name="Hurhula B."/>
            <person name="Husby M.E."/>
            <person name="Kamat A."/>
            <person name="Kanga B."/>
            <person name="Kashin S."/>
            <person name="Khazanovich D."/>
            <person name="Kisner P."/>
            <person name="Lance K."/>
            <person name="Lara M."/>
            <person name="Lee W."/>
            <person name="Lennon N."/>
            <person name="Letendre F."/>
            <person name="LeVine R."/>
            <person name="Lipovsky A."/>
            <person name="Liu X."/>
            <person name="Liu J."/>
            <person name="Liu S."/>
            <person name="Lokyitsang T."/>
            <person name="Lokyitsang Y."/>
            <person name="Lubonja R."/>
            <person name="Lui A."/>
            <person name="MacDonald P."/>
            <person name="Magnisalis V."/>
            <person name="Maru K."/>
            <person name="Matthews C."/>
            <person name="McCusker W."/>
            <person name="McDonough S."/>
            <person name="Mehta T."/>
            <person name="Meldrim J."/>
            <person name="Meneus L."/>
            <person name="Mihai O."/>
            <person name="Mihalev A."/>
            <person name="Mihova T."/>
            <person name="Mittelman R."/>
            <person name="Mlenga V."/>
            <person name="Montmayeur A."/>
            <person name="Mulrain L."/>
            <person name="Navidi A."/>
            <person name="Naylor J."/>
            <person name="Negash T."/>
            <person name="Nguyen T."/>
            <person name="Nguyen N."/>
            <person name="Nicol R."/>
            <person name="Norbu C."/>
            <person name="Norbu N."/>
            <person name="Novod N."/>
            <person name="O'Neill B."/>
            <person name="Osman S."/>
            <person name="Markiewicz E."/>
            <person name="Oyono O.L."/>
            <person name="Patti C."/>
            <person name="Phunkhang P."/>
            <person name="Pierre F."/>
            <person name="Priest M."/>
            <person name="Raghuraman S."/>
            <person name="Rege F."/>
            <person name="Reyes R."/>
            <person name="Rise C."/>
            <person name="Rogov P."/>
            <person name="Ross K."/>
            <person name="Ryan E."/>
            <person name="Settipalli S."/>
            <person name="Shea T."/>
            <person name="Sherpa N."/>
            <person name="Shi L."/>
            <person name="Shih D."/>
            <person name="Sparrow T."/>
            <person name="Spaulding J."/>
            <person name="Stalker J."/>
            <person name="Stange-Thomann N."/>
            <person name="Stavropoulos S."/>
            <person name="Stone C."/>
            <person name="Strader C."/>
            <person name="Tesfaye S."/>
            <person name="Thomson T."/>
            <person name="Thoulutsang Y."/>
            <person name="Thoulutsang D."/>
            <person name="Topham K."/>
            <person name="Topping I."/>
            <person name="Tsamla T."/>
            <person name="Vassiliev H."/>
            <person name="Vo A."/>
            <person name="Wangchuk T."/>
            <person name="Wangdi T."/>
            <person name="Weiand M."/>
            <person name="Wilkinson J."/>
            <person name="Wilson A."/>
            <person name="Yadav S."/>
            <person name="Young G."/>
            <person name="Yu Q."/>
            <person name="Zembek L."/>
            <person name="Zhong D."/>
            <person name="Zimmer A."/>
            <person name="Zwirko Z."/>
            <person name="Jaffe D.B."/>
            <person name="Alvarez P."/>
            <person name="Brockman W."/>
            <person name="Butler J."/>
            <person name="Chin C."/>
            <person name="Gnerre S."/>
            <person name="Grabherr M."/>
            <person name="Kleber M."/>
            <person name="Mauceli E."/>
            <person name="MacCallum I."/>
        </authorList>
    </citation>
    <scope>NUCLEOTIDE SEQUENCE [LARGE SCALE GENOMIC DNA]</scope>
    <source>
        <strain evidence="12">Tucson 15081-1352.22</strain>
    </source>
</reference>
<evidence type="ECO:0000256" key="7">
    <source>
        <dbReference type="ARBA" id="ARBA00023022"/>
    </source>
</evidence>
<dbReference type="PhylomeDB" id="B4KSY1"/>
<dbReference type="PROSITE" id="PS51378">
    <property type="entry name" value="INVERT_DEFENSINS"/>
    <property type="match status" value="1"/>
</dbReference>
<keyword evidence="12" id="KW-1185">Reference proteome</keyword>
<keyword evidence="5" id="KW-0391">Immunity</keyword>
<evidence type="ECO:0000256" key="4">
    <source>
        <dbReference type="ARBA" id="ARBA00022588"/>
    </source>
</evidence>
<dbReference type="InterPro" id="IPR036574">
    <property type="entry name" value="Scorpion_toxin-like_sf"/>
</dbReference>
<sequence length="95" mass="10308">MKSIVCLTLLVVVTLAIAQPVVKETVEVKEDFVVSPAALEEVQPAAPVAHQRYKRATCDLLSFLNVNNSACAVHCLAKRYKGGYCNSKAVCVCRN</sequence>
<protein>
    <recommendedName>
        <fullName evidence="10">Invertebrate defensins family profile domain-containing protein</fullName>
    </recommendedName>
</protein>
<dbReference type="Gene3D" id="3.30.30.10">
    <property type="entry name" value="Knottin, scorpion toxin-like"/>
    <property type="match status" value="1"/>
</dbReference>
<dbReference type="Proteomes" id="UP000009192">
    <property type="component" value="Unassembled WGS sequence"/>
</dbReference>
<feature type="signal peptide" evidence="9">
    <location>
        <begin position="1"/>
        <end position="18"/>
    </location>
</feature>
<keyword evidence="9" id="KW-0732">Signal</keyword>
<feature type="chain" id="PRO_5002814717" description="Invertebrate defensins family profile domain-containing protein" evidence="9">
    <location>
        <begin position="19"/>
        <end position="95"/>
    </location>
</feature>
<evidence type="ECO:0000256" key="2">
    <source>
        <dbReference type="ARBA" id="ARBA00022525"/>
    </source>
</evidence>
<dbReference type="KEGG" id="dmo:Dmoj_GI19553"/>
<gene>
    <name evidence="11" type="primary">Dmoj\GI19553</name>
    <name evidence="11" type="ORF">Dmoj_GI19553</name>
</gene>
<dbReference type="PANTHER" id="PTHR13645">
    <property type="entry name" value="DEFENSIN"/>
    <property type="match status" value="1"/>
</dbReference>
<dbReference type="GO" id="GO:0006959">
    <property type="term" value="P:humoral immune response"/>
    <property type="evidence" value="ECO:0007669"/>
    <property type="project" value="TreeGrafter"/>
</dbReference>
<evidence type="ECO:0000313" key="12">
    <source>
        <dbReference type="Proteomes" id="UP000009192"/>
    </source>
</evidence>
<dbReference type="SUPFAM" id="SSF57095">
    <property type="entry name" value="Scorpion toxin-like"/>
    <property type="match status" value="1"/>
</dbReference>
<dbReference type="GO" id="GO:0050830">
    <property type="term" value="P:defense response to Gram-positive bacterium"/>
    <property type="evidence" value="ECO:0007669"/>
    <property type="project" value="UniProtKB-ARBA"/>
</dbReference>
<dbReference type="eggNOG" id="ENOG502SD3P">
    <property type="taxonomic scope" value="Eukaryota"/>
</dbReference>
<dbReference type="OrthoDB" id="10038290at2759"/>
<dbReference type="FunFam" id="3.30.30.10:FF:000005">
    <property type="entry name" value="Defensin"/>
    <property type="match status" value="1"/>
</dbReference>
<organism evidence="11 12">
    <name type="scientific">Drosophila mojavensis</name>
    <name type="common">Fruit fly</name>
    <dbReference type="NCBI Taxonomy" id="7230"/>
    <lineage>
        <taxon>Eukaryota</taxon>
        <taxon>Metazoa</taxon>
        <taxon>Ecdysozoa</taxon>
        <taxon>Arthropoda</taxon>
        <taxon>Hexapoda</taxon>
        <taxon>Insecta</taxon>
        <taxon>Pterygota</taxon>
        <taxon>Neoptera</taxon>
        <taxon>Endopterygota</taxon>
        <taxon>Diptera</taxon>
        <taxon>Brachycera</taxon>
        <taxon>Muscomorpha</taxon>
        <taxon>Ephydroidea</taxon>
        <taxon>Drosophilidae</taxon>
        <taxon>Drosophila</taxon>
    </lineage>
</organism>
<evidence type="ECO:0000256" key="5">
    <source>
        <dbReference type="ARBA" id="ARBA00022859"/>
    </source>
</evidence>
<dbReference type="GO" id="GO:0005615">
    <property type="term" value="C:extracellular space"/>
    <property type="evidence" value="ECO:0007669"/>
    <property type="project" value="TreeGrafter"/>
</dbReference>
<name>B4KSY1_DROMO</name>
<dbReference type="AlphaFoldDB" id="B4KSY1"/>
<dbReference type="OMA" id="NTACAAH"/>
<dbReference type="InterPro" id="IPR001542">
    <property type="entry name" value="Defensin_invertebrate/fungal"/>
</dbReference>
<keyword evidence="7" id="KW-0044">Antibiotic</keyword>